<accession>K4C031</accession>
<dbReference type="PaxDb" id="4081-Solyc05g026500.1.1"/>
<dbReference type="AlphaFoldDB" id="K4C031"/>
<dbReference type="EnsemblPlants" id="Solyc05g026500.1.1">
    <property type="protein sequence ID" value="Solyc05g026500.1.1"/>
    <property type="gene ID" value="Solyc05g026500.1"/>
</dbReference>
<evidence type="ECO:0000313" key="2">
    <source>
        <dbReference type="Proteomes" id="UP000004994"/>
    </source>
</evidence>
<dbReference type="HOGENOM" id="CLU_3413535_0_0_1"/>
<reference evidence="1" key="2">
    <citation type="submission" date="2015-06" db="UniProtKB">
        <authorList>
            <consortium name="EnsemblPlants"/>
        </authorList>
    </citation>
    <scope>IDENTIFICATION</scope>
    <source>
        <strain evidence="1">cv. Heinz 1706</strain>
    </source>
</reference>
<evidence type="ECO:0000313" key="1">
    <source>
        <dbReference type="EnsemblPlants" id="Solyc05g026500.1.1"/>
    </source>
</evidence>
<name>K4C031_SOLLC</name>
<organism evidence="1">
    <name type="scientific">Solanum lycopersicum</name>
    <name type="common">Tomato</name>
    <name type="synonym">Lycopersicon esculentum</name>
    <dbReference type="NCBI Taxonomy" id="4081"/>
    <lineage>
        <taxon>Eukaryota</taxon>
        <taxon>Viridiplantae</taxon>
        <taxon>Streptophyta</taxon>
        <taxon>Embryophyta</taxon>
        <taxon>Tracheophyta</taxon>
        <taxon>Spermatophyta</taxon>
        <taxon>Magnoliopsida</taxon>
        <taxon>eudicotyledons</taxon>
        <taxon>Gunneridae</taxon>
        <taxon>Pentapetalae</taxon>
        <taxon>asterids</taxon>
        <taxon>lamiids</taxon>
        <taxon>Solanales</taxon>
        <taxon>Solanaceae</taxon>
        <taxon>Solanoideae</taxon>
        <taxon>Solaneae</taxon>
        <taxon>Solanum</taxon>
        <taxon>Solanum subgen. Lycopersicon</taxon>
    </lineage>
</organism>
<reference evidence="1" key="1">
    <citation type="journal article" date="2012" name="Nature">
        <title>The tomato genome sequence provides insights into fleshy fruit evolution.</title>
        <authorList>
            <consortium name="Tomato Genome Consortium"/>
        </authorList>
    </citation>
    <scope>NUCLEOTIDE SEQUENCE [LARGE SCALE GENOMIC DNA]</scope>
    <source>
        <strain evidence="1">cv. Heinz 1706</strain>
    </source>
</reference>
<dbReference type="InParanoid" id="K4C031"/>
<protein>
    <submittedName>
        <fullName evidence="1">Uncharacterized protein</fullName>
    </submittedName>
</protein>
<sequence length="28" mass="3076">MSPRLDLLSFSHLGIFGAFRSGIDSLHT</sequence>
<proteinExistence type="predicted"/>
<dbReference type="Gramene" id="Solyc05g026500.1.1">
    <property type="protein sequence ID" value="Solyc05g026500.1.1"/>
    <property type="gene ID" value="Solyc05g026500.1"/>
</dbReference>
<dbReference type="Proteomes" id="UP000004994">
    <property type="component" value="Chromosome 5"/>
</dbReference>
<keyword evidence="2" id="KW-1185">Reference proteome</keyword>